<evidence type="ECO:0000256" key="7">
    <source>
        <dbReference type="PROSITE-ProRule" id="PRU10141"/>
    </source>
</evidence>
<dbReference type="Pfam" id="PF00069">
    <property type="entry name" value="Pkinase"/>
    <property type="match status" value="1"/>
</dbReference>
<dbReference type="InterPro" id="IPR011009">
    <property type="entry name" value="Kinase-like_dom_sf"/>
</dbReference>
<dbReference type="Gene3D" id="3.30.200.20">
    <property type="entry name" value="Phosphorylase Kinase, domain 1"/>
    <property type="match status" value="1"/>
</dbReference>
<dbReference type="AlphaFoldDB" id="A0A7D6VD58"/>
<dbReference type="PROSITE" id="PS00108">
    <property type="entry name" value="PROTEIN_KINASE_ST"/>
    <property type="match status" value="1"/>
</dbReference>
<dbReference type="Proteomes" id="UP000515512">
    <property type="component" value="Chromosome"/>
</dbReference>
<accession>A0A7D6VD58</accession>
<proteinExistence type="predicted"/>
<keyword evidence="5 10" id="KW-0418">Kinase</keyword>
<dbReference type="SUPFAM" id="SSF56112">
    <property type="entry name" value="Protein kinase-like (PK-like)"/>
    <property type="match status" value="1"/>
</dbReference>
<sequence length="431" mass="45690">MPARELIAGTVFAEHLITGFLGSGGMGTVYTARHPRLPRTVALKILDPVLNENQRFSARFDREADLVARLDHPNIVDVYDRGIEDGTPWVSMRYVSGGDVGQLLRRHRGGLSAQRAVHIVAEVAKGLDHAHEQGIVHRDVKPANIFLAEDDRVLIGDFGIARSAARAVTLTTGPIALTPAYAAPEQLAGGQADRRTDVYALGVTLHELLTGSLIGSGVPATPPSPRLAAVIATATSYDPAMRYGSCGALAAAATAALTKDRARRIPWLPLAAVVLVVVAVAAGVIALPRGGDPQAQPVPSIVRFEIPTSLPLLCPVPYLKSDRGAVAFCTQFDDAANLVRWGSYFPVTGEWFPQGPYTPVDRAERIEPQLDGTLFVGVGFVRNEATGRVAGAGHRYSAAHDEGEFALGHVSDGLSTASPRMAVCPADLSEC</sequence>
<dbReference type="KEGG" id="nhu:H0264_17065"/>
<dbReference type="RefSeq" id="WP_181584876.1">
    <property type="nucleotide sequence ID" value="NZ_CP059399.1"/>
</dbReference>
<evidence type="ECO:0000256" key="4">
    <source>
        <dbReference type="ARBA" id="ARBA00022741"/>
    </source>
</evidence>
<evidence type="ECO:0000256" key="8">
    <source>
        <dbReference type="SAM" id="Phobius"/>
    </source>
</evidence>
<keyword evidence="11" id="KW-1185">Reference proteome</keyword>
<keyword evidence="4 7" id="KW-0547">Nucleotide-binding</keyword>
<feature type="binding site" evidence="7">
    <location>
        <position position="44"/>
    </location>
    <ligand>
        <name>ATP</name>
        <dbReference type="ChEBI" id="CHEBI:30616"/>
    </ligand>
</feature>
<evidence type="ECO:0000256" key="1">
    <source>
        <dbReference type="ARBA" id="ARBA00012513"/>
    </source>
</evidence>
<dbReference type="GO" id="GO:0004674">
    <property type="term" value="F:protein serine/threonine kinase activity"/>
    <property type="evidence" value="ECO:0007669"/>
    <property type="project" value="UniProtKB-KW"/>
</dbReference>
<evidence type="ECO:0000256" key="6">
    <source>
        <dbReference type="ARBA" id="ARBA00022840"/>
    </source>
</evidence>
<keyword evidence="6 7" id="KW-0067">ATP-binding</keyword>
<protein>
    <recommendedName>
        <fullName evidence="1">non-specific serine/threonine protein kinase</fullName>
        <ecNumber evidence="1">2.7.11.1</ecNumber>
    </recommendedName>
</protein>
<dbReference type="PANTHER" id="PTHR43289:SF6">
    <property type="entry name" value="SERINE_THREONINE-PROTEIN KINASE NEKL-3"/>
    <property type="match status" value="1"/>
</dbReference>
<evidence type="ECO:0000256" key="2">
    <source>
        <dbReference type="ARBA" id="ARBA00022527"/>
    </source>
</evidence>
<dbReference type="PANTHER" id="PTHR43289">
    <property type="entry name" value="MITOGEN-ACTIVATED PROTEIN KINASE KINASE KINASE 20-RELATED"/>
    <property type="match status" value="1"/>
</dbReference>
<evidence type="ECO:0000256" key="3">
    <source>
        <dbReference type="ARBA" id="ARBA00022679"/>
    </source>
</evidence>
<feature type="transmembrane region" description="Helical" evidence="8">
    <location>
        <begin position="6"/>
        <end position="30"/>
    </location>
</feature>
<keyword evidence="8" id="KW-1133">Transmembrane helix</keyword>
<name>A0A7D6VD58_9NOCA</name>
<feature type="transmembrane region" description="Helical" evidence="8">
    <location>
        <begin position="267"/>
        <end position="287"/>
    </location>
</feature>
<dbReference type="InterPro" id="IPR000719">
    <property type="entry name" value="Prot_kinase_dom"/>
</dbReference>
<keyword evidence="8" id="KW-0472">Membrane</keyword>
<dbReference type="GO" id="GO:0005524">
    <property type="term" value="F:ATP binding"/>
    <property type="evidence" value="ECO:0007669"/>
    <property type="project" value="UniProtKB-UniRule"/>
</dbReference>
<dbReference type="PROSITE" id="PS50011">
    <property type="entry name" value="PROTEIN_KINASE_DOM"/>
    <property type="match status" value="1"/>
</dbReference>
<dbReference type="InterPro" id="IPR008271">
    <property type="entry name" value="Ser/Thr_kinase_AS"/>
</dbReference>
<evidence type="ECO:0000256" key="5">
    <source>
        <dbReference type="ARBA" id="ARBA00022777"/>
    </source>
</evidence>
<keyword evidence="2 10" id="KW-0723">Serine/threonine-protein kinase</keyword>
<dbReference type="InterPro" id="IPR017441">
    <property type="entry name" value="Protein_kinase_ATP_BS"/>
</dbReference>
<reference evidence="10 11" key="1">
    <citation type="submission" date="2020-07" db="EMBL/GenBank/DDBJ databases">
        <authorList>
            <person name="Zhuang K."/>
            <person name="Ran Y."/>
        </authorList>
    </citation>
    <scope>NUCLEOTIDE SEQUENCE [LARGE SCALE GENOMIC DNA]</scope>
    <source>
        <strain evidence="10 11">WCH-YHL-001</strain>
    </source>
</reference>
<dbReference type="PROSITE" id="PS00107">
    <property type="entry name" value="PROTEIN_KINASE_ATP"/>
    <property type="match status" value="1"/>
</dbReference>
<evidence type="ECO:0000313" key="11">
    <source>
        <dbReference type="Proteomes" id="UP000515512"/>
    </source>
</evidence>
<evidence type="ECO:0000313" key="10">
    <source>
        <dbReference type="EMBL" id="QLY33712.1"/>
    </source>
</evidence>
<dbReference type="SMART" id="SM00220">
    <property type="entry name" value="S_TKc"/>
    <property type="match status" value="1"/>
</dbReference>
<dbReference type="CDD" id="cd14014">
    <property type="entry name" value="STKc_PknB_like"/>
    <property type="match status" value="1"/>
</dbReference>
<keyword evidence="8" id="KW-0812">Transmembrane</keyword>
<evidence type="ECO:0000259" key="9">
    <source>
        <dbReference type="PROSITE" id="PS50011"/>
    </source>
</evidence>
<dbReference type="EMBL" id="CP059399">
    <property type="protein sequence ID" value="QLY33712.1"/>
    <property type="molecule type" value="Genomic_DNA"/>
</dbReference>
<dbReference type="Gene3D" id="1.10.510.10">
    <property type="entry name" value="Transferase(Phosphotransferase) domain 1"/>
    <property type="match status" value="1"/>
</dbReference>
<organism evidence="10 11">
    <name type="scientific">Nocardia huaxiensis</name>
    <dbReference type="NCBI Taxonomy" id="2755382"/>
    <lineage>
        <taxon>Bacteria</taxon>
        <taxon>Bacillati</taxon>
        <taxon>Actinomycetota</taxon>
        <taxon>Actinomycetes</taxon>
        <taxon>Mycobacteriales</taxon>
        <taxon>Nocardiaceae</taxon>
        <taxon>Nocardia</taxon>
    </lineage>
</organism>
<feature type="domain" description="Protein kinase" evidence="9">
    <location>
        <begin position="15"/>
        <end position="276"/>
    </location>
</feature>
<gene>
    <name evidence="10" type="ORF">H0264_17065</name>
</gene>
<dbReference type="EC" id="2.7.11.1" evidence="1"/>
<keyword evidence="3" id="KW-0808">Transferase</keyword>